<dbReference type="EMBL" id="JAAHFQ010000622">
    <property type="protein sequence ID" value="NER30695.1"/>
    <property type="molecule type" value="Genomic_DNA"/>
</dbReference>
<dbReference type="InterPro" id="IPR013320">
    <property type="entry name" value="ConA-like_dom_sf"/>
</dbReference>
<accession>A0A6B3NII1</accession>
<dbReference type="SUPFAM" id="SSF49899">
    <property type="entry name" value="Concanavalin A-like lectins/glucanases"/>
    <property type="match status" value="1"/>
</dbReference>
<reference evidence="1" key="1">
    <citation type="submission" date="2019-11" db="EMBL/GenBank/DDBJ databases">
        <title>Genomic insights into an expanded diversity of filamentous marine cyanobacteria reveals the extraordinary biosynthetic potential of Moorea and Okeania.</title>
        <authorList>
            <person name="Ferreira Leao T."/>
            <person name="Wang M."/>
            <person name="Moss N."/>
            <person name="Da Silva R."/>
            <person name="Sanders J."/>
            <person name="Nurk S."/>
            <person name="Gurevich A."/>
            <person name="Humphrey G."/>
            <person name="Reher R."/>
            <person name="Zhu Q."/>
            <person name="Belda-Ferre P."/>
            <person name="Glukhov E."/>
            <person name="Rex R."/>
            <person name="Dorrestein P.C."/>
            <person name="Knight R."/>
            <person name="Pevzner P."/>
            <person name="Gerwick W.H."/>
            <person name="Gerwick L."/>
        </authorList>
    </citation>
    <scope>NUCLEOTIDE SEQUENCE</scope>
    <source>
        <strain evidence="1">SIO1C4</strain>
    </source>
</reference>
<dbReference type="Pfam" id="PF13385">
    <property type="entry name" value="Laminin_G_3"/>
    <property type="match status" value="1"/>
</dbReference>
<gene>
    <name evidence="1" type="ORF">F6J89_24540</name>
</gene>
<organism evidence="1">
    <name type="scientific">Symploca sp. SIO1C4</name>
    <dbReference type="NCBI Taxonomy" id="2607765"/>
    <lineage>
        <taxon>Bacteria</taxon>
        <taxon>Bacillati</taxon>
        <taxon>Cyanobacteriota</taxon>
        <taxon>Cyanophyceae</taxon>
        <taxon>Coleofasciculales</taxon>
        <taxon>Coleofasciculaceae</taxon>
        <taxon>Symploca</taxon>
    </lineage>
</organism>
<proteinExistence type="predicted"/>
<comment type="caution">
    <text evidence="1">The sequence shown here is derived from an EMBL/GenBank/DDBJ whole genome shotgun (WGS) entry which is preliminary data.</text>
</comment>
<protein>
    <submittedName>
        <fullName evidence="1">LamG domain-containing protein</fullName>
    </submittedName>
</protein>
<dbReference type="Gene3D" id="2.60.120.200">
    <property type="match status" value="1"/>
</dbReference>
<name>A0A6B3NII1_9CYAN</name>
<sequence>MPRNLLSVGILALKPGLKPLRIAWMYLQEYFRGSIDDVRIWNRARSKAEIKADYQRRLQGNESGLVGYYHFAKQTASTVQKGD</sequence>
<evidence type="ECO:0000313" key="1">
    <source>
        <dbReference type="EMBL" id="NER30695.1"/>
    </source>
</evidence>
<dbReference type="AlphaFoldDB" id="A0A6B3NII1"/>